<evidence type="ECO:0000313" key="3">
    <source>
        <dbReference type="Proteomes" id="UP000193711"/>
    </source>
</evidence>
<dbReference type="Gene3D" id="2.40.33.20">
    <property type="entry name" value="PK beta-barrel domain-like"/>
    <property type="match status" value="1"/>
</dbReference>
<reference evidence="3" key="1">
    <citation type="submission" date="2017-04" db="EMBL/GenBank/DDBJ databases">
        <authorList>
            <person name="Varghese N."/>
            <person name="Submissions S."/>
        </authorList>
    </citation>
    <scope>NUCLEOTIDE SEQUENCE [LARGE SCALE GENOMIC DNA]</scope>
    <source>
        <strain evidence="3">VKM Ac-2121</strain>
    </source>
</reference>
<dbReference type="Pfam" id="PF03473">
    <property type="entry name" value="MOSC"/>
    <property type="match status" value="1"/>
</dbReference>
<dbReference type="STRING" id="1891671.SAMN06295885_2721"/>
<dbReference type="Proteomes" id="UP000193711">
    <property type="component" value="Unassembled WGS sequence"/>
</dbReference>
<keyword evidence="3" id="KW-1185">Reference proteome</keyword>
<dbReference type="InterPro" id="IPR052353">
    <property type="entry name" value="Benzoxazolinone_Detox_Enz"/>
</dbReference>
<dbReference type="EMBL" id="FXBM01000002">
    <property type="protein sequence ID" value="SMH46348.1"/>
    <property type="molecule type" value="Genomic_DNA"/>
</dbReference>
<protein>
    <submittedName>
        <fullName evidence="2">MOSC domain-containing protein YiiM</fullName>
    </submittedName>
</protein>
<dbReference type="GO" id="GO:0030170">
    <property type="term" value="F:pyridoxal phosphate binding"/>
    <property type="evidence" value="ECO:0007669"/>
    <property type="project" value="InterPro"/>
</dbReference>
<proteinExistence type="predicted"/>
<name>A0A1X7P609_9MICO</name>
<feature type="domain" description="MOSC" evidence="1">
    <location>
        <begin position="28"/>
        <end position="163"/>
    </location>
</feature>
<dbReference type="PANTHER" id="PTHR30212:SF2">
    <property type="entry name" value="PROTEIN YIIM"/>
    <property type="match status" value="1"/>
</dbReference>
<dbReference type="OrthoDB" id="9786134at2"/>
<evidence type="ECO:0000313" key="2">
    <source>
        <dbReference type="EMBL" id="SMH46348.1"/>
    </source>
</evidence>
<dbReference type="GO" id="GO:0030151">
    <property type="term" value="F:molybdenum ion binding"/>
    <property type="evidence" value="ECO:0007669"/>
    <property type="project" value="InterPro"/>
</dbReference>
<dbReference type="RefSeq" id="WP_085477417.1">
    <property type="nucleotide sequence ID" value="NZ_FXBM01000002.1"/>
</dbReference>
<accession>A0A1X7P609</accession>
<dbReference type="PROSITE" id="PS51340">
    <property type="entry name" value="MOSC"/>
    <property type="match status" value="1"/>
</dbReference>
<dbReference type="InterPro" id="IPR011037">
    <property type="entry name" value="Pyrv_Knase-like_insert_dom_sf"/>
</dbReference>
<evidence type="ECO:0000259" key="1">
    <source>
        <dbReference type="PROSITE" id="PS51340"/>
    </source>
</evidence>
<dbReference type="SUPFAM" id="SSF50800">
    <property type="entry name" value="PK beta-barrel domain-like"/>
    <property type="match status" value="1"/>
</dbReference>
<dbReference type="AlphaFoldDB" id="A0A1X7P609"/>
<dbReference type="GO" id="GO:0003824">
    <property type="term" value="F:catalytic activity"/>
    <property type="evidence" value="ECO:0007669"/>
    <property type="project" value="InterPro"/>
</dbReference>
<gene>
    <name evidence="2" type="ORF">SAMN06295885_2721</name>
</gene>
<sequence length="211" mass="23463">MPRLLAVCRVDRLLPDPGSVGVTAIDKRAVEGPVVVRDLGLYADVQADRAHHGGEAKALYAYSAEDARWWGERLGRATPPGFFGENLRTEGLDLSNAVVGERWRIGSRVEVEVTMPRTPCATFQRHLGEPQWVKRFAEEGRTGAYLRVLHRGSVEAGDAIELLSRPSRSVPLRRWFVERRSDDAQTLLDAEAAGELHLADSLRPYLERALA</sequence>
<dbReference type="InterPro" id="IPR005302">
    <property type="entry name" value="MoCF_Sase_C"/>
</dbReference>
<dbReference type="PANTHER" id="PTHR30212">
    <property type="entry name" value="PROTEIN YIIM"/>
    <property type="match status" value="1"/>
</dbReference>
<organism evidence="2 3">
    <name type="scientific">Rathayibacter oskolensis</name>
    <dbReference type="NCBI Taxonomy" id="1891671"/>
    <lineage>
        <taxon>Bacteria</taxon>
        <taxon>Bacillati</taxon>
        <taxon>Actinomycetota</taxon>
        <taxon>Actinomycetes</taxon>
        <taxon>Micrococcales</taxon>
        <taxon>Microbacteriaceae</taxon>
        <taxon>Rathayibacter</taxon>
    </lineage>
</organism>